<keyword evidence="10" id="KW-0915">Sodium</keyword>
<dbReference type="GO" id="GO:0062054">
    <property type="term" value="F:fluoride channel activity"/>
    <property type="evidence" value="ECO:0007669"/>
    <property type="project" value="UniProtKB-UniRule"/>
</dbReference>
<accession>A0A5C4MTI4</accession>
<evidence type="ECO:0000313" key="11">
    <source>
        <dbReference type="EMBL" id="TNC47088.1"/>
    </source>
</evidence>
<feature type="transmembrane region" description="Helical" evidence="10">
    <location>
        <begin position="70"/>
        <end position="90"/>
    </location>
</feature>
<name>A0A5C4MTI4_9ACTN</name>
<feature type="binding site" evidence="10">
    <location>
        <position position="77"/>
    </location>
    <ligand>
        <name>Na(+)</name>
        <dbReference type="ChEBI" id="CHEBI:29101"/>
        <note>structural</note>
    </ligand>
</feature>
<keyword evidence="4 10" id="KW-1133">Transmembrane helix</keyword>
<evidence type="ECO:0000313" key="13">
    <source>
        <dbReference type="Proteomes" id="UP000306740"/>
    </source>
</evidence>
<evidence type="ECO:0000256" key="5">
    <source>
        <dbReference type="ARBA" id="ARBA00023136"/>
    </source>
</evidence>
<evidence type="ECO:0000256" key="8">
    <source>
        <dbReference type="ARBA" id="ARBA00035585"/>
    </source>
</evidence>
<evidence type="ECO:0000256" key="4">
    <source>
        <dbReference type="ARBA" id="ARBA00022989"/>
    </source>
</evidence>
<feature type="binding site" evidence="10">
    <location>
        <position position="80"/>
    </location>
    <ligand>
        <name>Na(+)</name>
        <dbReference type="ChEBI" id="CHEBI:29101"/>
        <note>structural</note>
    </ligand>
</feature>
<dbReference type="RefSeq" id="WP_139087038.1">
    <property type="nucleotide sequence ID" value="NZ_VDFR01000016.1"/>
</dbReference>
<protein>
    <recommendedName>
        <fullName evidence="10">Fluoride-specific ion channel FluC</fullName>
    </recommendedName>
</protein>
<evidence type="ECO:0000256" key="2">
    <source>
        <dbReference type="ARBA" id="ARBA00022475"/>
    </source>
</evidence>
<feature type="transmembrane region" description="Helical" evidence="10">
    <location>
        <begin position="102"/>
        <end position="123"/>
    </location>
</feature>
<evidence type="ECO:0000313" key="12">
    <source>
        <dbReference type="EMBL" id="TNC50356.1"/>
    </source>
</evidence>
<evidence type="ECO:0000256" key="3">
    <source>
        <dbReference type="ARBA" id="ARBA00022692"/>
    </source>
</evidence>
<dbReference type="GO" id="GO:0046872">
    <property type="term" value="F:metal ion binding"/>
    <property type="evidence" value="ECO:0007669"/>
    <property type="project" value="UniProtKB-KW"/>
</dbReference>
<gene>
    <name evidence="10 11" type="primary">crcB</name>
    <name evidence="10" type="synonym">fluC</name>
    <name evidence="12" type="ORF">FHE65_03570</name>
    <name evidence="11" type="ORF">FHE65_10735</name>
</gene>
<dbReference type="OrthoDB" id="5148600at2"/>
<keyword evidence="5 10" id="KW-0472">Membrane</keyword>
<dbReference type="Pfam" id="PF02537">
    <property type="entry name" value="CRCB"/>
    <property type="match status" value="1"/>
</dbReference>
<keyword evidence="6 10" id="KW-0407">Ion channel</keyword>
<dbReference type="InterPro" id="IPR003691">
    <property type="entry name" value="FluC"/>
</dbReference>
<keyword evidence="10" id="KW-0479">Metal-binding</keyword>
<evidence type="ECO:0000256" key="9">
    <source>
        <dbReference type="ARBA" id="ARBA00049940"/>
    </source>
</evidence>
<sequence length="126" mass="13265">MTFPLFLLMISAGGVGACVRFVLDETIRSRNPEPPFPISTALINLSGCFVLGLLTGLVVSRLASEDVRAVVGSGFIGGYTTFSMASFETVQLIREKRYGAAVAYAFGILAGGVALALLGFVWGRAL</sequence>
<dbReference type="EMBL" id="VDFR01000016">
    <property type="protein sequence ID" value="TNC50356.1"/>
    <property type="molecule type" value="Genomic_DNA"/>
</dbReference>
<evidence type="ECO:0000256" key="1">
    <source>
        <dbReference type="ARBA" id="ARBA00004651"/>
    </source>
</evidence>
<keyword evidence="2 10" id="KW-1003">Cell membrane</keyword>
<keyword evidence="3 10" id="KW-0812">Transmembrane</keyword>
<dbReference type="HAMAP" id="MF_00454">
    <property type="entry name" value="FluC"/>
    <property type="match status" value="1"/>
</dbReference>
<dbReference type="PANTHER" id="PTHR28259:SF1">
    <property type="entry name" value="FLUORIDE EXPORT PROTEIN 1-RELATED"/>
    <property type="match status" value="1"/>
</dbReference>
<dbReference type="GO" id="GO:0140114">
    <property type="term" value="P:cellular detoxification of fluoride"/>
    <property type="evidence" value="ECO:0007669"/>
    <property type="project" value="UniProtKB-UniRule"/>
</dbReference>
<dbReference type="Proteomes" id="UP000306740">
    <property type="component" value="Unassembled WGS sequence"/>
</dbReference>
<proteinExistence type="inferred from homology"/>
<dbReference type="EMBL" id="VDFR01000048">
    <property type="protein sequence ID" value="TNC47088.1"/>
    <property type="molecule type" value="Genomic_DNA"/>
</dbReference>
<reference evidence="11 13" key="1">
    <citation type="submission" date="2019-05" db="EMBL/GenBank/DDBJ databases">
        <title>Mumia sp. nov., isolated from the intestinal contents of plateau pika (Ochotona curzoniae) in the Qinghai-Tibet plateau of China.</title>
        <authorList>
            <person name="Tian Z."/>
        </authorList>
    </citation>
    <scope>NUCLEOTIDE SEQUENCE [LARGE SCALE GENOMIC DNA]</scope>
    <source>
        <strain evidence="13">527</strain>
        <strain evidence="11">Z527</strain>
    </source>
</reference>
<comment type="function">
    <text evidence="9 10">Fluoride-specific ion channel. Important for reducing fluoride concentration in the cell, thus reducing its toxicity.</text>
</comment>
<comment type="similarity">
    <text evidence="7 10">Belongs to the fluoride channel Fluc/FEX (TC 1.A.43) family.</text>
</comment>
<organism evidence="11 13">
    <name type="scientific">Mumia zhuanghuii</name>
    <dbReference type="NCBI Taxonomy" id="2585211"/>
    <lineage>
        <taxon>Bacteria</taxon>
        <taxon>Bacillati</taxon>
        <taxon>Actinomycetota</taxon>
        <taxon>Actinomycetes</taxon>
        <taxon>Propionibacteriales</taxon>
        <taxon>Nocardioidaceae</taxon>
        <taxon>Mumia</taxon>
    </lineage>
</organism>
<dbReference type="AlphaFoldDB" id="A0A5C4MTI4"/>
<dbReference type="GO" id="GO:0005886">
    <property type="term" value="C:plasma membrane"/>
    <property type="evidence" value="ECO:0007669"/>
    <property type="project" value="UniProtKB-SubCell"/>
</dbReference>
<evidence type="ECO:0000256" key="6">
    <source>
        <dbReference type="ARBA" id="ARBA00023303"/>
    </source>
</evidence>
<feature type="transmembrane region" description="Helical" evidence="10">
    <location>
        <begin position="6"/>
        <end position="23"/>
    </location>
</feature>
<dbReference type="NCBIfam" id="TIGR00494">
    <property type="entry name" value="crcB"/>
    <property type="match status" value="1"/>
</dbReference>
<comment type="caution">
    <text evidence="11">The sequence shown here is derived from an EMBL/GenBank/DDBJ whole genome shotgun (WGS) entry which is preliminary data.</text>
</comment>
<evidence type="ECO:0000256" key="7">
    <source>
        <dbReference type="ARBA" id="ARBA00035120"/>
    </source>
</evidence>
<keyword evidence="10" id="KW-0813">Transport</keyword>
<evidence type="ECO:0000256" key="10">
    <source>
        <dbReference type="HAMAP-Rule" id="MF_00454"/>
    </source>
</evidence>
<comment type="catalytic activity">
    <reaction evidence="8">
        <text>fluoride(in) = fluoride(out)</text>
        <dbReference type="Rhea" id="RHEA:76159"/>
        <dbReference type="ChEBI" id="CHEBI:17051"/>
    </reaction>
    <physiologicalReaction direction="left-to-right" evidence="8">
        <dbReference type="Rhea" id="RHEA:76160"/>
    </physiologicalReaction>
</comment>
<comment type="subcellular location">
    <subcellularLocation>
        <location evidence="1 10">Cell membrane</location>
        <topology evidence="1 10">Multi-pass membrane protein</topology>
    </subcellularLocation>
</comment>
<dbReference type="PANTHER" id="PTHR28259">
    <property type="entry name" value="FLUORIDE EXPORT PROTEIN 1-RELATED"/>
    <property type="match status" value="1"/>
</dbReference>
<feature type="transmembrane region" description="Helical" evidence="10">
    <location>
        <begin position="35"/>
        <end position="58"/>
    </location>
</feature>
<keyword evidence="10" id="KW-0406">Ion transport</keyword>
<comment type="activity regulation">
    <text evidence="10">Na(+) is not transported, but it plays an essential structural role and its presence is essential for fluoride channel function.</text>
</comment>